<evidence type="ECO:0000256" key="6">
    <source>
        <dbReference type="ARBA" id="ARBA00023065"/>
    </source>
</evidence>
<evidence type="ECO:0000256" key="8">
    <source>
        <dbReference type="ARBA" id="ARBA00043980"/>
    </source>
</evidence>
<keyword evidence="3" id="KW-0812">Transmembrane</keyword>
<evidence type="ECO:0000313" key="10">
    <source>
        <dbReference type="Proteomes" id="UP001234989"/>
    </source>
</evidence>
<keyword evidence="4" id="KW-0375">Hydrogen ion transport</keyword>
<sequence>MGVNVGRGFFSFKNPLVPLIPNVPPDANWDFPPPSFLALASSSPDPTAKQINIKTIQQYSSKEILHLLLAYFLFRYVKTVPLAAQMLDVRRNQKLEMVKELKAEQARYRLEVEIGKSPPLSEKELHLELRHKA</sequence>
<dbReference type="GO" id="GO:0016020">
    <property type="term" value="C:membrane"/>
    <property type="evidence" value="ECO:0007669"/>
    <property type="project" value="UniProtKB-SubCell"/>
</dbReference>
<accession>A0AAF0ZFT9</accession>
<name>A0AAF0ZFT9_SOLVR</name>
<comment type="subcellular location">
    <subcellularLocation>
        <location evidence="1">Membrane</location>
        <topology evidence="1">Multi-pass membrane protein</topology>
    </subcellularLocation>
</comment>
<keyword evidence="5" id="KW-1133">Transmembrane helix</keyword>
<keyword evidence="10" id="KW-1185">Reference proteome</keyword>
<gene>
    <name evidence="9" type="ORF">MTR67_031937</name>
</gene>
<evidence type="ECO:0000256" key="5">
    <source>
        <dbReference type="ARBA" id="ARBA00022989"/>
    </source>
</evidence>
<evidence type="ECO:0000256" key="1">
    <source>
        <dbReference type="ARBA" id="ARBA00004141"/>
    </source>
</evidence>
<proteinExistence type="inferred from homology"/>
<dbReference type="PANTHER" id="PTHR33650:SF1">
    <property type="entry name" value="CHLOROPLAST ENVELOPE MEMBRANE PROTEIN"/>
    <property type="match status" value="1"/>
</dbReference>
<protein>
    <submittedName>
        <fullName evidence="9">Uncharacterized protein</fullName>
    </submittedName>
</protein>
<evidence type="ECO:0000256" key="7">
    <source>
        <dbReference type="ARBA" id="ARBA00023136"/>
    </source>
</evidence>
<comment type="similarity">
    <text evidence="8">Belongs to the CemA family.</text>
</comment>
<evidence type="ECO:0000256" key="4">
    <source>
        <dbReference type="ARBA" id="ARBA00022781"/>
    </source>
</evidence>
<keyword evidence="2" id="KW-0813">Transport</keyword>
<evidence type="ECO:0000256" key="3">
    <source>
        <dbReference type="ARBA" id="ARBA00022692"/>
    </source>
</evidence>
<dbReference type="GO" id="GO:1902600">
    <property type="term" value="P:proton transmembrane transport"/>
    <property type="evidence" value="ECO:0007669"/>
    <property type="project" value="UniProtKB-KW"/>
</dbReference>
<keyword evidence="6" id="KW-0406">Ion transport</keyword>
<dbReference type="AlphaFoldDB" id="A0AAF0ZFT9"/>
<organism evidence="9 10">
    <name type="scientific">Solanum verrucosum</name>
    <dbReference type="NCBI Taxonomy" id="315347"/>
    <lineage>
        <taxon>Eukaryota</taxon>
        <taxon>Viridiplantae</taxon>
        <taxon>Streptophyta</taxon>
        <taxon>Embryophyta</taxon>
        <taxon>Tracheophyta</taxon>
        <taxon>Spermatophyta</taxon>
        <taxon>Magnoliopsida</taxon>
        <taxon>eudicotyledons</taxon>
        <taxon>Gunneridae</taxon>
        <taxon>Pentapetalae</taxon>
        <taxon>asterids</taxon>
        <taxon>lamiids</taxon>
        <taxon>Solanales</taxon>
        <taxon>Solanaceae</taxon>
        <taxon>Solanoideae</taxon>
        <taxon>Solaneae</taxon>
        <taxon>Solanum</taxon>
    </lineage>
</organism>
<dbReference type="EMBL" id="CP133618">
    <property type="protein sequence ID" value="WMV38552.1"/>
    <property type="molecule type" value="Genomic_DNA"/>
</dbReference>
<dbReference type="Proteomes" id="UP001234989">
    <property type="component" value="Chromosome 7"/>
</dbReference>
<dbReference type="InterPro" id="IPR004282">
    <property type="entry name" value="CemA"/>
</dbReference>
<evidence type="ECO:0000256" key="2">
    <source>
        <dbReference type="ARBA" id="ARBA00022448"/>
    </source>
</evidence>
<dbReference type="PANTHER" id="PTHR33650">
    <property type="entry name" value="CHLOROPLAST ENVELOPE MEMBRANE PROTEIN-RELATED"/>
    <property type="match status" value="1"/>
</dbReference>
<evidence type="ECO:0000313" key="9">
    <source>
        <dbReference type="EMBL" id="WMV38552.1"/>
    </source>
</evidence>
<reference evidence="9" key="1">
    <citation type="submission" date="2023-08" db="EMBL/GenBank/DDBJ databases">
        <title>A de novo genome assembly of Solanum verrucosum Schlechtendal, a Mexican diploid species geographically isolated from the other diploid A-genome species in potato relatives.</title>
        <authorList>
            <person name="Hosaka K."/>
        </authorList>
    </citation>
    <scope>NUCLEOTIDE SEQUENCE</scope>
    <source>
        <tissue evidence="9">Young leaves</tissue>
    </source>
</reference>
<keyword evidence="7" id="KW-0472">Membrane</keyword>